<evidence type="ECO:0000313" key="3">
    <source>
        <dbReference type="Proteomes" id="UP000482800"/>
    </source>
</evidence>
<protein>
    <submittedName>
        <fullName evidence="2">Uncharacterized protein</fullName>
    </submittedName>
</protein>
<comment type="caution">
    <text evidence="2">The sequence shown here is derived from an EMBL/GenBank/DDBJ whole genome shotgun (WGS) entry which is preliminary data.</text>
</comment>
<feature type="region of interest" description="Disordered" evidence="1">
    <location>
        <begin position="100"/>
        <end position="122"/>
    </location>
</feature>
<dbReference type="Proteomes" id="UP000482800">
    <property type="component" value="Unassembled WGS sequence"/>
</dbReference>
<reference evidence="2 3" key="1">
    <citation type="submission" date="2020-03" db="EMBL/GenBank/DDBJ databases">
        <title>Whole genome shotgun sequence of Phytohabitans houttuyneae NBRC 108639.</title>
        <authorList>
            <person name="Komaki H."/>
            <person name="Tamura T."/>
        </authorList>
    </citation>
    <scope>NUCLEOTIDE SEQUENCE [LARGE SCALE GENOMIC DNA]</scope>
    <source>
        <strain evidence="2 3">NBRC 108639</strain>
    </source>
</reference>
<dbReference type="EMBL" id="BLPF01000001">
    <property type="protein sequence ID" value="GFJ78103.1"/>
    <property type="molecule type" value="Genomic_DNA"/>
</dbReference>
<gene>
    <name evidence="2" type="ORF">Phou_022830</name>
</gene>
<dbReference type="AlphaFoldDB" id="A0A6V8JZ75"/>
<accession>A0A6V8JZ75</accession>
<evidence type="ECO:0000313" key="2">
    <source>
        <dbReference type="EMBL" id="GFJ78103.1"/>
    </source>
</evidence>
<reference evidence="2 3" key="2">
    <citation type="submission" date="2020-03" db="EMBL/GenBank/DDBJ databases">
        <authorList>
            <person name="Ichikawa N."/>
            <person name="Kimura A."/>
            <person name="Kitahashi Y."/>
            <person name="Uohara A."/>
        </authorList>
    </citation>
    <scope>NUCLEOTIDE SEQUENCE [LARGE SCALE GENOMIC DNA]</scope>
    <source>
        <strain evidence="2 3">NBRC 108639</strain>
    </source>
</reference>
<feature type="region of interest" description="Disordered" evidence="1">
    <location>
        <begin position="1"/>
        <end position="57"/>
    </location>
</feature>
<name>A0A6V8JZ75_9ACTN</name>
<proteinExistence type="predicted"/>
<sequence length="122" mass="13483">MTAQQGLAPPSDPEQPAEQLRRRATWAVPGPTSDPEWPAGRGVTGDPEWPAGGAETGDLERLASWAETGDPEWRTRLRAAVERTVRQRAARTEHRRALGVRRAAGMQARQATRLGRINDQLR</sequence>
<organism evidence="2 3">
    <name type="scientific">Phytohabitans houttuyneae</name>
    <dbReference type="NCBI Taxonomy" id="1076126"/>
    <lineage>
        <taxon>Bacteria</taxon>
        <taxon>Bacillati</taxon>
        <taxon>Actinomycetota</taxon>
        <taxon>Actinomycetes</taxon>
        <taxon>Micromonosporales</taxon>
        <taxon>Micromonosporaceae</taxon>
    </lineage>
</organism>
<keyword evidence="3" id="KW-1185">Reference proteome</keyword>
<dbReference type="RefSeq" id="WP_173055906.1">
    <property type="nucleotide sequence ID" value="NZ_BAABGO010000006.1"/>
</dbReference>
<evidence type="ECO:0000256" key="1">
    <source>
        <dbReference type="SAM" id="MobiDB-lite"/>
    </source>
</evidence>